<gene>
    <name evidence="1" type="ORF">LSALG_LOCUS3222</name>
</gene>
<sequence length="166" mass="19807">MASSECPTDRNFIVVDFHYNGMFAPNPLKLTRTRSKDIYFYLPQESLSQGIHTLVYDGDYKEILDLAYANERRMNVYVDHYNEPIFEWIEEKENEDQDYSCEEDEDSILSDTYSIDHEEDDVEYPFPANKTMGDRFLYKLCIHTLNVHDLYEDVEYVQPQYPVHDE</sequence>
<organism evidence="1 2">
    <name type="scientific">Lactuca saligna</name>
    <name type="common">Willowleaf lettuce</name>
    <dbReference type="NCBI Taxonomy" id="75948"/>
    <lineage>
        <taxon>Eukaryota</taxon>
        <taxon>Viridiplantae</taxon>
        <taxon>Streptophyta</taxon>
        <taxon>Embryophyta</taxon>
        <taxon>Tracheophyta</taxon>
        <taxon>Spermatophyta</taxon>
        <taxon>Magnoliopsida</taxon>
        <taxon>eudicotyledons</taxon>
        <taxon>Gunneridae</taxon>
        <taxon>Pentapetalae</taxon>
        <taxon>asterids</taxon>
        <taxon>campanulids</taxon>
        <taxon>Asterales</taxon>
        <taxon>Asteraceae</taxon>
        <taxon>Cichorioideae</taxon>
        <taxon>Cichorieae</taxon>
        <taxon>Lactucinae</taxon>
        <taxon>Lactuca</taxon>
    </lineage>
</organism>
<dbReference type="Proteomes" id="UP001177003">
    <property type="component" value="Chromosome 0"/>
</dbReference>
<keyword evidence="2" id="KW-1185">Reference proteome</keyword>
<reference evidence="1" key="1">
    <citation type="submission" date="2023-04" db="EMBL/GenBank/DDBJ databases">
        <authorList>
            <person name="Vijverberg K."/>
            <person name="Xiong W."/>
            <person name="Schranz E."/>
        </authorList>
    </citation>
    <scope>NUCLEOTIDE SEQUENCE</scope>
</reference>
<dbReference type="EMBL" id="OX465086">
    <property type="protein sequence ID" value="CAI9262488.1"/>
    <property type="molecule type" value="Genomic_DNA"/>
</dbReference>
<evidence type="ECO:0000313" key="1">
    <source>
        <dbReference type="EMBL" id="CAI9262488.1"/>
    </source>
</evidence>
<evidence type="ECO:0000313" key="2">
    <source>
        <dbReference type="Proteomes" id="UP001177003"/>
    </source>
</evidence>
<name>A0AA35Y964_LACSI</name>
<protein>
    <submittedName>
        <fullName evidence="1">Uncharacterized protein</fullName>
    </submittedName>
</protein>
<accession>A0AA35Y964</accession>
<proteinExistence type="predicted"/>
<dbReference type="AlphaFoldDB" id="A0AA35Y964"/>